<keyword evidence="11" id="KW-1185">Reference proteome</keyword>
<keyword evidence="6" id="KW-0175">Coiled coil</keyword>
<dbReference type="FunFam" id="3.40.50.300:FF:000011">
    <property type="entry name" value="Putative ABC transporter ATP-binding component"/>
    <property type="match status" value="1"/>
</dbReference>
<evidence type="ECO:0000313" key="9">
    <source>
        <dbReference type="EMBL" id="OCH96766.1"/>
    </source>
</evidence>
<dbReference type="EMBL" id="LNYG01000013">
    <property type="protein sequence ID" value="KTD07003.1"/>
    <property type="molecule type" value="Genomic_DNA"/>
</dbReference>
<feature type="coiled-coil region" evidence="6">
    <location>
        <begin position="533"/>
        <end position="602"/>
    </location>
</feature>
<dbReference type="AlphaFoldDB" id="A0A0W0UGF5"/>
<accession>A0A0W0UGF5</accession>
<dbReference type="PROSITE" id="PS50893">
    <property type="entry name" value="ABC_TRANSPORTER_2"/>
    <property type="match status" value="2"/>
</dbReference>
<dbReference type="STRING" id="455.Ljam_1198"/>
<dbReference type="PROSITE" id="PS00211">
    <property type="entry name" value="ABC_TRANSPORTER_1"/>
    <property type="match status" value="2"/>
</dbReference>
<keyword evidence="2" id="KW-0547">Nucleotide-binding</keyword>
<dbReference type="EMBL" id="LYOZ01000053">
    <property type="protein sequence ID" value="OCH96766.1"/>
    <property type="molecule type" value="Genomic_DNA"/>
</dbReference>
<dbReference type="PANTHER" id="PTHR19211:SF14">
    <property type="entry name" value="ATP-BINDING CASSETTE SUB-FAMILY F MEMBER 1"/>
    <property type="match status" value="1"/>
</dbReference>
<dbReference type="PATRIC" id="fig|455.5.peg.1266"/>
<dbReference type="Gene3D" id="3.40.50.300">
    <property type="entry name" value="P-loop containing nucleotide triphosphate hydrolases"/>
    <property type="match status" value="2"/>
</dbReference>
<keyword evidence="1" id="KW-0677">Repeat</keyword>
<evidence type="ECO:0000256" key="4">
    <source>
        <dbReference type="ARBA" id="ARBA00061571"/>
    </source>
</evidence>
<evidence type="ECO:0000259" key="7">
    <source>
        <dbReference type="PROSITE" id="PS50893"/>
    </source>
</evidence>
<reference evidence="8 10" key="1">
    <citation type="submission" date="2015-11" db="EMBL/GenBank/DDBJ databases">
        <title>Genomic analysis of 38 Legionella species identifies large and diverse effector repertoires.</title>
        <authorList>
            <person name="Burstein D."/>
            <person name="Amaro F."/>
            <person name="Zusman T."/>
            <person name="Lifshitz Z."/>
            <person name="Cohen O."/>
            <person name="Gilbert J.A."/>
            <person name="Pupko T."/>
            <person name="Shuman H.A."/>
            <person name="Segal G."/>
        </authorList>
    </citation>
    <scope>NUCLEOTIDE SEQUENCE [LARGE SCALE GENOMIC DNA]</scope>
    <source>
        <strain evidence="8 10">JA-26-G1-E2</strain>
    </source>
</reference>
<evidence type="ECO:0000256" key="5">
    <source>
        <dbReference type="ARBA" id="ARBA00069073"/>
    </source>
</evidence>
<dbReference type="PANTHER" id="PTHR19211">
    <property type="entry name" value="ATP-BINDING TRANSPORT PROTEIN-RELATED"/>
    <property type="match status" value="1"/>
</dbReference>
<dbReference type="InterPro" id="IPR050611">
    <property type="entry name" value="ABCF"/>
</dbReference>
<feature type="domain" description="ABC transporter" evidence="7">
    <location>
        <begin position="313"/>
        <end position="529"/>
    </location>
</feature>
<dbReference type="Proteomes" id="UP000093336">
    <property type="component" value="Unassembled WGS sequence"/>
</dbReference>
<name>A0A0W0UGF5_9GAMM</name>
<dbReference type="InterPro" id="IPR032781">
    <property type="entry name" value="ABC_tran_Xtn"/>
</dbReference>
<evidence type="ECO:0000256" key="1">
    <source>
        <dbReference type="ARBA" id="ARBA00022737"/>
    </source>
</evidence>
<dbReference type="Proteomes" id="UP000054715">
    <property type="component" value="Unassembled WGS sequence"/>
</dbReference>
<evidence type="ECO:0000313" key="8">
    <source>
        <dbReference type="EMBL" id="KTD07003.1"/>
    </source>
</evidence>
<evidence type="ECO:0000256" key="3">
    <source>
        <dbReference type="ARBA" id="ARBA00022840"/>
    </source>
</evidence>
<dbReference type="Pfam" id="PF00005">
    <property type="entry name" value="ABC_tran"/>
    <property type="match status" value="2"/>
</dbReference>
<comment type="caution">
    <text evidence="8">The sequence shown here is derived from an EMBL/GenBank/DDBJ whole genome shotgun (WGS) entry which is preliminary data.</text>
</comment>
<organism evidence="8 10">
    <name type="scientific">Legionella jamestowniensis</name>
    <dbReference type="NCBI Taxonomy" id="455"/>
    <lineage>
        <taxon>Bacteria</taxon>
        <taxon>Pseudomonadati</taxon>
        <taxon>Pseudomonadota</taxon>
        <taxon>Gammaproteobacteria</taxon>
        <taxon>Legionellales</taxon>
        <taxon>Legionellaceae</taxon>
        <taxon>Legionella</taxon>
    </lineage>
</organism>
<dbReference type="CDD" id="cd03221">
    <property type="entry name" value="ABCF_EF-3"/>
    <property type="match status" value="2"/>
</dbReference>
<evidence type="ECO:0000256" key="2">
    <source>
        <dbReference type="ARBA" id="ARBA00022741"/>
    </source>
</evidence>
<dbReference type="GO" id="GO:0005524">
    <property type="term" value="F:ATP binding"/>
    <property type="evidence" value="ECO:0007669"/>
    <property type="project" value="UniProtKB-KW"/>
</dbReference>
<dbReference type="FunFam" id="3.40.50.300:FF:002053">
    <property type="entry name" value="ABC transporter ATP-binding protein"/>
    <property type="match status" value="1"/>
</dbReference>
<sequence>MLTLRQITLSRGNKILLENASTALHDKQKIGLVGHNGCGKSSLFALILGELTADAGECLMNSQLRISHLSQQLPDSNQLALDFVLAGDEDYIMLQQRLASAEHNQSHDEVLLCHELLTQTGGYSKPAKAASIMAGLGFKAEEQKKPVNSFSGGWRMRLSLARCLMKPADLLLLDEPTNHLDMEAIFWLEKWLKQCPSSILLISHDREFLDAFVTHILHIEQRTMTLYSGNYSCFEQTRAQQLALQQMMYEKQQQKITHLMSFVNRFRAKATKAKQAQSRLNAIAKMDIVAQAQVDSPFSFNFYPCPRAGNPLLRCEQVSAGYNDNTIILKKLNLVLNPGDRIALLGPNGEGKSTLIKTLTGTLPPLSGHLYHSPNLHIGYYAQHQLDELDNSLSPLATIQALSPDAREQAIRDYLGGFNFIGDMAVKPIQHFSGGEKARLALAKLVWQKPNLLLLDEPTNHLDLEMRAAIEIALQSYEGALILISHDRHLLRTTVDDFYLVYHKQVEAFKGDLDDYHNWLQTRESAKESSATNNNQYREKKSLQNRMKKLELLVEQVSKQLVNIEHELSDLSLYEEGQQQQLQKLLGQQKKLQQELLTTEEEWLNVITELEQF</sequence>
<feature type="domain" description="ABC transporter" evidence="7">
    <location>
        <begin position="2"/>
        <end position="246"/>
    </location>
</feature>
<evidence type="ECO:0000313" key="10">
    <source>
        <dbReference type="Proteomes" id="UP000054715"/>
    </source>
</evidence>
<dbReference type="InterPro" id="IPR027417">
    <property type="entry name" value="P-loop_NTPase"/>
</dbReference>
<dbReference type="InterPro" id="IPR017871">
    <property type="entry name" value="ABC_transporter-like_CS"/>
</dbReference>
<keyword evidence="3 9" id="KW-0067">ATP-binding</keyword>
<comment type="similarity">
    <text evidence="4">Belongs to the ABC transporter superfamily. ABCF family. YheS subfamily.</text>
</comment>
<protein>
    <recommendedName>
        <fullName evidence="5">Probable ATP-binding protein YheS</fullName>
    </recommendedName>
</protein>
<evidence type="ECO:0000256" key="6">
    <source>
        <dbReference type="SAM" id="Coils"/>
    </source>
</evidence>
<dbReference type="SMART" id="SM00382">
    <property type="entry name" value="AAA"/>
    <property type="match status" value="2"/>
</dbReference>
<reference evidence="9 11" key="2">
    <citation type="submission" date="2016-05" db="EMBL/GenBank/DDBJ databases">
        <authorList>
            <person name="Prochazka B."/>
            <person name="Indra A."/>
            <person name="Hasenberger P."/>
            <person name="Blaschitz M."/>
            <person name="Wagner L."/>
            <person name="Wewalka G."/>
            <person name="Sorschag S."/>
            <person name="Schmid D."/>
            <person name="Ruppitsch W."/>
        </authorList>
    </citation>
    <scope>NUCLEOTIDE SEQUENCE [LARGE SCALE GENOMIC DNA]</scope>
    <source>
        <strain evidence="9 11">974010_12</strain>
    </source>
</reference>
<dbReference type="SUPFAM" id="SSF52540">
    <property type="entry name" value="P-loop containing nucleoside triphosphate hydrolases"/>
    <property type="match status" value="2"/>
</dbReference>
<proteinExistence type="inferred from homology"/>
<dbReference type="Pfam" id="PF12848">
    <property type="entry name" value="ABC_tran_Xtn"/>
    <property type="match status" value="1"/>
</dbReference>
<dbReference type="OrthoDB" id="9808609at2"/>
<dbReference type="InterPro" id="IPR003593">
    <property type="entry name" value="AAA+_ATPase"/>
</dbReference>
<dbReference type="GO" id="GO:0016887">
    <property type="term" value="F:ATP hydrolysis activity"/>
    <property type="evidence" value="ECO:0007669"/>
    <property type="project" value="InterPro"/>
</dbReference>
<gene>
    <name evidence="9" type="ORF">A8135_06310</name>
    <name evidence="8" type="ORF">Ljam_1198</name>
</gene>
<dbReference type="RefSeq" id="WP_058449223.1">
    <property type="nucleotide sequence ID" value="NZ_CAAAJF010000010.1"/>
</dbReference>
<evidence type="ECO:0000313" key="11">
    <source>
        <dbReference type="Proteomes" id="UP000093336"/>
    </source>
</evidence>
<dbReference type="InterPro" id="IPR003439">
    <property type="entry name" value="ABC_transporter-like_ATP-bd"/>
</dbReference>